<dbReference type="PANTHER" id="PTHR42923">
    <property type="entry name" value="PROTOPORPHYRINOGEN OXIDASE"/>
    <property type="match status" value="1"/>
</dbReference>
<dbReference type="InterPro" id="IPR050464">
    <property type="entry name" value="Zeta_carotene_desat/Oxidored"/>
</dbReference>
<dbReference type="EMBL" id="BJLH01000014">
    <property type="protein sequence ID" value="GEA61861.1"/>
    <property type="molecule type" value="Genomic_DNA"/>
</dbReference>
<dbReference type="Pfam" id="PF01593">
    <property type="entry name" value="Amino_oxidase"/>
    <property type="match status" value="1"/>
</dbReference>
<dbReference type="AlphaFoldDB" id="A0A4Y3IQP9"/>
<evidence type="ECO:0000313" key="2">
    <source>
        <dbReference type="EMBL" id="GEA61861.1"/>
    </source>
</evidence>
<protein>
    <submittedName>
        <fullName evidence="2">Amine oxidase</fullName>
    </submittedName>
</protein>
<evidence type="ECO:0000313" key="3">
    <source>
        <dbReference type="Proteomes" id="UP000318242"/>
    </source>
</evidence>
<name>A0A4Y3IQP9_9VIBR</name>
<comment type="caution">
    <text evidence="2">The sequence shown here is derived from an EMBL/GenBank/DDBJ whole genome shotgun (WGS) entry which is preliminary data.</text>
</comment>
<dbReference type="InterPro" id="IPR036188">
    <property type="entry name" value="FAD/NAD-bd_sf"/>
</dbReference>
<proteinExistence type="predicted"/>
<dbReference type="Gene3D" id="1.10.405.20">
    <property type="match status" value="1"/>
</dbReference>
<dbReference type="FunFam" id="1.10.405.20:FF:000001">
    <property type="entry name" value="Amine oxidase"/>
    <property type="match status" value="1"/>
</dbReference>
<feature type="domain" description="Amine oxidase" evidence="1">
    <location>
        <begin position="10"/>
        <end position="302"/>
    </location>
</feature>
<dbReference type="Proteomes" id="UP000318242">
    <property type="component" value="Unassembled WGS sequence"/>
</dbReference>
<dbReference type="RefSeq" id="WP_141272196.1">
    <property type="nucleotide sequence ID" value="NZ_BJLH01000014.1"/>
</dbReference>
<accession>A0A4Y3IQP9</accession>
<dbReference type="Gene3D" id="3.50.50.60">
    <property type="entry name" value="FAD/NAD(P)-binding domain"/>
    <property type="match status" value="1"/>
</dbReference>
<dbReference type="PANTHER" id="PTHR42923:SF17">
    <property type="entry name" value="AMINE OXIDASE DOMAIN-CONTAINING PROTEIN"/>
    <property type="match status" value="1"/>
</dbReference>
<dbReference type="SUPFAM" id="SSF51905">
    <property type="entry name" value="FAD/NAD(P)-binding domain"/>
    <property type="match status" value="1"/>
</dbReference>
<dbReference type="GO" id="GO:0016491">
    <property type="term" value="F:oxidoreductase activity"/>
    <property type="evidence" value="ECO:0007669"/>
    <property type="project" value="InterPro"/>
</dbReference>
<organism evidence="2 3">
    <name type="scientific">Vibrio comitans NBRC 102076</name>
    <dbReference type="NCBI Taxonomy" id="1219078"/>
    <lineage>
        <taxon>Bacteria</taxon>
        <taxon>Pseudomonadati</taxon>
        <taxon>Pseudomonadota</taxon>
        <taxon>Gammaproteobacteria</taxon>
        <taxon>Vibrionales</taxon>
        <taxon>Vibrionaceae</taxon>
        <taxon>Vibrio</taxon>
    </lineage>
</organism>
<dbReference type="OrthoDB" id="20837at2"/>
<keyword evidence="3" id="KW-1185">Reference proteome</keyword>
<reference evidence="2 3" key="1">
    <citation type="submission" date="2019-06" db="EMBL/GenBank/DDBJ databases">
        <title>Whole genome shotgun sequence of Vibrio comitans NBRC 102076.</title>
        <authorList>
            <person name="Hosoyama A."/>
            <person name="Uohara A."/>
            <person name="Ohji S."/>
            <person name="Ichikawa N."/>
        </authorList>
    </citation>
    <scope>NUCLEOTIDE SEQUENCE [LARGE SCALE GENOMIC DNA]</scope>
    <source>
        <strain evidence="2 3">NBRC 102076</strain>
    </source>
</reference>
<dbReference type="Gene3D" id="3.30.70.1990">
    <property type="match status" value="1"/>
</dbReference>
<sequence>MKIAIIGTGISGLTCGYRLHEEHDVTLFEANDYIGGHTATVDVEVDGKPYSVDTGFIVYNDRTYPNFIEMMNEIGVRGNPTEMSFSVRNDGNGLEYNGHALSTLFAQKRNWFNPKFYSFISEILRFNKLAKSLAGDDSTKEQTLGSFLEAHDFSDYFSENYILPMGAAIWSSTLADMRAFPLSFFLRFFLNHGLLDIKNRPQWYVIDGGSRAYIEPLIQGFSDRILLNSPVEKVQRTPMGVRLLVNGDWLQFDQVIFACHSDQALKILAEEKTQQEADILGDMRYQANEVVLHTDTSLLPKRNKAWASWNYYLSGEQDQENRLPTLTYDMNILQHIQSQHTFCVSLNNSPNIDKSKILRSFTYHHPVFTRESIAAQQRSDELQGNNSTWFCGAYWRNGFHEDGVHSALQVVKGINAMQERIQRKGAA</sequence>
<evidence type="ECO:0000259" key="1">
    <source>
        <dbReference type="Pfam" id="PF01593"/>
    </source>
</evidence>
<gene>
    <name evidence="2" type="ORF">VCO01S_30540</name>
</gene>
<dbReference type="InterPro" id="IPR002937">
    <property type="entry name" value="Amino_oxidase"/>
</dbReference>